<comment type="caution">
    <text evidence="3">The sequence shown here is derived from an EMBL/GenBank/DDBJ whole genome shotgun (WGS) entry which is preliminary data.</text>
</comment>
<keyword evidence="4" id="KW-1185">Reference proteome</keyword>
<feature type="compositionally biased region" description="Basic residues" evidence="1">
    <location>
        <begin position="288"/>
        <end position="299"/>
    </location>
</feature>
<feature type="compositionally biased region" description="Basic and acidic residues" evidence="1">
    <location>
        <begin position="267"/>
        <end position="284"/>
    </location>
</feature>
<feature type="compositionally biased region" description="Polar residues" evidence="1">
    <location>
        <begin position="92"/>
        <end position="101"/>
    </location>
</feature>
<evidence type="ECO:0000313" key="4">
    <source>
        <dbReference type="Proteomes" id="UP001190700"/>
    </source>
</evidence>
<evidence type="ECO:0000256" key="2">
    <source>
        <dbReference type="SAM" id="SignalP"/>
    </source>
</evidence>
<protein>
    <submittedName>
        <fullName evidence="3">Uncharacterized protein</fullName>
    </submittedName>
</protein>
<feature type="region of interest" description="Disordered" evidence="1">
    <location>
        <begin position="267"/>
        <end position="299"/>
    </location>
</feature>
<gene>
    <name evidence="3" type="ORF">CYMTET_21676</name>
</gene>
<reference evidence="3 4" key="1">
    <citation type="journal article" date="2015" name="Genome Biol. Evol.">
        <title>Comparative Genomics of a Bacterivorous Green Alga Reveals Evolutionary Causalities and Consequences of Phago-Mixotrophic Mode of Nutrition.</title>
        <authorList>
            <person name="Burns J.A."/>
            <person name="Paasch A."/>
            <person name="Narechania A."/>
            <person name="Kim E."/>
        </authorList>
    </citation>
    <scope>NUCLEOTIDE SEQUENCE [LARGE SCALE GENOMIC DNA]</scope>
    <source>
        <strain evidence="3 4">PLY_AMNH</strain>
    </source>
</reference>
<organism evidence="3 4">
    <name type="scientific">Cymbomonas tetramitiformis</name>
    <dbReference type="NCBI Taxonomy" id="36881"/>
    <lineage>
        <taxon>Eukaryota</taxon>
        <taxon>Viridiplantae</taxon>
        <taxon>Chlorophyta</taxon>
        <taxon>Pyramimonadophyceae</taxon>
        <taxon>Pyramimonadales</taxon>
        <taxon>Pyramimonadaceae</taxon>
        <taxon>Cymbomonas</taxon>
    </lineage>
</organism>
<feature type="region of interest" description="Disordered" evidence="1">
    <location>
        <begin position="75"/>
        <end position="101"/>
    </location>
</feature>
<sequence length="299" mass="34227">MALLSYISCKFVILFLLFQWVSEVQSSFFPAITSETGLSKPERPSAERLALQRQPQHPFLRTIPKDQSRYDLTEEEGDVPIPEFAPKRPITPRSTGASTARFSVNRARSAELLRGNTELEPEDPLDRMHPTLAHQDFDTILEEYKQTDGWRRDWQGTAGTQSRFNDLHDLAHRPEIMAELAPEHKKGYFRHAAQLVAAGVDHSKTWAPKTAKDGSHPHTVPTLTKDQFLSLPRSTRDFVRHHSKPEEKRAQWDVLNAKAAKQGWIDSNDRARAKGHNVPRDNPSRAHIQSHYRARRNAR</sequence>
<feature type="signal peptide" evidence="2">
    <location>
        <begin position="1"/>
        <end position="26"/>
    </location>
</feature>
<dbReference type="Proteomes" id="UP001190700">
    <property type="component" value="Unassembled WGS sequence"/>
</dbReference>
<dbReference type="EMBL" id="LGRX02010681">
    <property type="protein sequence ID" value="KAK3269902.1"/>
    <property type="molecule type" value="Genomic_DNA"/>
</dbReference>
<name>A0AAE0G1F3_9CHLO</name>
<keyword evidence="2" id="KW-0732">Signal</keyword>
<accession>A0AAE0G1F3</accession>
<dbReference type="AlphaFoldDB" id="A0AAE0G1F3"/>
<proteinExistence type="predicted"/>
<evidence type="ECO:0000256" key="1">
    <source>
        <dbReference type="SAM" id="MobiDB-lite"/>
    </source>
</evidence>
<evidence type="ECO:0000313" key="3">
    <source>
        <dbReference type="EMBL" id="KAK3269902.1"/>
    </source>
</evidence>
<feature type="chain" id="PRO_5042143995" evidence="2">
    <location>
        <begin position="27"/>
        <end position="299"/>
    </location>
</feature>